<reference evidence="1" key="1">
    <citation type="journal article" date="2018" name="Nat. Plants">
        <title>Whole-genome landscape of Medicago truncatula symbiotic genes.</title>
        <authorList>
            <person name="Pecrix Y."/>
            <person name="Gamas P."/>
            <person name="Carrere S."/>
        </authorList>
    </citation>
    <scope>NUCLEOTIDE SEQUENCE</scope>
    <source>
        <tissue evidence="1">Leaves</tissue>
    </source>
</reference>
<dbReference type="AlphaFoldDB" id="A0A396H7C1"/>
<comment type="caution">
    <text evidence="1">The sequence shown here is derived from an EMBL/GenBank/DDBJ whole genome shotgun (WGS) entry which is preliminary data.</text>
</comment>
<accession>A0A396H7C1</accession>
<evidence type="ECO:0000313" key="1">
    <source>
        <dbReference type="EMBL" id="RHN49142.1"/>
    </source>
</evidence>
<proteinExistence type="predicted"/>
<dbReference type="Proteomes" id="UP000265566">
    <property type="component" value="Chromosome 7"/>
</dbReference>
<dbReference type="Gramene" id="rna43940">
    <property type="protein sequence ID" value="RHN49142.1"/>
    <property type="gene ID" value="gene43940"/>
</dbReference>
<name>A0A396H7C1_MEDTR</name>
<sequence length="102" mass="11564">MLLQENIFKIGGFGGLIVNSIGMYRVRGLLLCTSVSYMSTSDKIVNVEHLISKMTHKPIALRFWVRVWCLSCLCGCSSLDVAVTRAPPMTQQWYQSPVRRRV</sequence>
<gene>
    <name evidence="1" type="ORF">MtrunA17_Chr7g0271311</name>
</gene>
<organism evidence="1">
    <name type="scientific">Medicago truncatula</name>
    <name type="common">Barrel medic</name>
    <name type="synonym">Medicago tribuloides</name>
    <dbReference type="NCBI Taxonomy" id="3880"/>
    <lineage>
        <taxon>Eukaryota</taxon>
        <taxon>Viridiplantae</taxon>
        <taxon>Streptophyta</taxon>
        <taxon>Embryophyta</taxon>
        <taxon>Tracheophyta</taxon>
        <taxon>Spermatophyta</taxon>
        <taxon>Magnoliopsida</taxon>
        <taxon>eudicotyledons</taxon>
        <taxon>Gunneridae</taxon>
        <taxon>Pentapetalae</taxon>
        <taxon>rosids</taxon>
        <taxon>fabids</taxon>
        <taxon>Fabales</taxon>
        <taxon>Fabaceae</taxon>
        <taxon>Papilionoideae</taxon>
        <taxon>50 kb inversion clade</taxon>
        <taxon>NPAAA clade</taxon>
        <taxon>Hologalegina</taxon>
        <taxon>IRL clade</taxon>
        <taxon>Trifolieae</taxon>
        <taxon>Medicago</taxon>
    </lineage>
</organism>
<protein>
    <submittedName>
        <fullName evidence="1">Uncharacterized protein</fullName>
    </submittedName>
</protein>
<dbReference type="EMBL" id="PSQE01000007">
    <property type="protein sequence ID" value="RHN49142.1"/>
    <property type="molecule type" value="Genomic_DNA"/>
</dbReference>